<gene>
    <name evidence="2" type="ORF">O181_018429</name>
</gene>
<dbReference type="AlphaFoldDB" id="A0A9Q3C7N7"/>
<keyword evidence="3" id="KW-1185">Reference proteome</keyword>
<evidence type="ECO:0000256" key="1">
    <source>
        <dbReference type="SAM" id="MobiDB-lite"/>
    </source>
</evidence>
<feature type="region of interest" description="Disordered" evidence="1">
    <location>
        <begin position="1"/>
        <end position="33"/>
    </location>
</feature>
<dbReference type="Proteomes" id="UP000765509">
    <property type="component" value="Unassembled WGS sequence"/>
</dbReference>
<comment type="caution">
    <text evidence="2">The sequence shown here is derived from an EMBL/GenBank/DDBJ whole genome shotgun (WGS) entry which is preliminary data.</text>
</comment>
<accession>A0A9Q3C7N7</accession>
<evidence type="ECO:0000313" key="3">
    <source>
        <dbReference type="Proteomes" id="UP000765509"/>
    </source>
</evidence>
<reference evidence="2" key="1">
    <citation type="submission" date="2021-03" db="EMBL/GenBank/DDBJ databases">
        <title>Draft genome sequence of rust myrtle Austropuccinia psidii MF-1, a brazilian biotype.</title>
        <authorList>
            <person name="Quecine M.C."/>
            <person name="Pachon D.M.R."/>
            <person name="Bonatelli M.L."/>
            <person name="Correr F.H."/>
            <person name="Franceschini L.M."/>
            <person name="Leite T.F."/>
            <person name="Margarido G.R.A."/>
            <person name="Almeida C.A."/>
            <person name="Ferrarezi J.A."/>
            <person name="Labate C.A."/>
        </authorList>
    </citation>
    <scope>NUCLEOTIDE SEQUENCE</scope>
    <source>
        <strain evidence="2">MF-1</strain>
    </source>
</reference>
<name>A0A9Q3C7N7_9BASI</name>
<dbReference type="EMBL" id="AVOT02005293">
    <property type="protein sequence ID" value="MBW0478714.1"/>
    <property type="molecule type" value="Genomic_DNA"/>
</dbReference>
<sequence length="83" mass="9436">MDQQYTSNIPPLPPEYTGEEQYAEESEEEDQTLQIQSLMKQMQDILSTQSKKKGKRRGSTSYTPGGSPSEPTLPRHVRPEELP</sequence>
<feature type="compositionally biased region" description="Acidic residues" evidence="1">
    <location>
        <begin position="17"/>
        <end position="31"/>
    </location>
</feature>
<feature type="region of interest" description="Disordered" evidence="1">
    <location>
        <begin position="46"/>
        <end position="83"/>
    </location>
</feature>
<feature type="compositionally biased region" description="Low complexity" evidence="1">
    <location>
        <begin position="59"/>
        <end position="72"/>
    </location>
</feature>
<proteinExistence type="predicted"/>
<organism evidence="2 3">
    <name type="scientific">Austropuccinia psidii MF-1</name>
    <dbReference type="NCBI Taxonomy" id="1389203"/>
    <lineage>
        <taxon>Eukaryota</taxon>
        <taxon>Fungi</taxon>
        <taxon>Dikarya</taxon>
        <taxon>Basidiomycota</taxon>
        <taxon>Pucciniomycotina</taxon>
        <taxon>Pucciniomycetes</taxon>
        <taxon>Pucciniales</taxon>
        <taxon>Sphaerophragmiaceae</taxon>
        <taxon>Austropuccinia</taxon>
    </lineage>
</organism>
<evidence type="ECO:0000313" key="2">
    <source>
        <dbReference type="EMBL" id="MBW0478714.1"/>
    </source>
</evidence>
<protein>
    <submittedName>
        <fullName evidence="2">Uncharacterized protein</fullName>
    </submittedName>
</protein>